<name>A0A3M8ACI6_9MICO</name>
<evidence type="ECO:0000256" key="1">
    <source>
        <dbReference type="SAM" id="SignalP"/>
    </source>
</evidence>
<feature type="chain" id="PRO_5018143727" description="Hemagglutinin" evidence="1">
    <location>
        <begin position="32"/>
        <end position="761"/>
    </location>
</feature>
<protein>
    <recommendedName>
        <fullName evidence="4">Hemagglutinin</fullName>
    </recommendedName>
</protein>
<dbReference type="RefSeq" id="WP_122937167.1">
    <property type="nucleotide sequence ID" value="NZ_JBHSNT010000059.1"/>
</dbReference>
<proteinExistence type="predicted"/>
<comment type="caution">
    <text evidence="2">The sequence shown here is derived from an EMBL/GenBank/DDBJ whole genome shotgun (WGS) entry which is preliminary data.</text>
</comment>
<gene>
    <name evidence="2" type="ORF">EDM22_11345</name>
</gene>
<organism evidence="2 3">
    <name type="scientific">Agromyces tardus</name>
    <dbReference type="NCBI Taxonomy" id="2583849"/>
    <lineage>
        <taxon>Bacteria</taxon>
        <taxon>Bacillati</taxon>
        <taxon>Actinomycetota</taxon>
        <taxon>Actinomycetes</taxon>
        <taxon>Micrococcales</taxon>
        <taxon>Microbacteriaceae</taxon>
        <taxon>Agromyces</taxon>
    </lineage>
</organism>
<sequence>MSALGRIAATIGLIAVILPLGITGAAPSAAAADAADFQPGYLISDELFFDGGAMSASAVQSFLVGKVPTCRSGYVCLKDYKQTTSSRAAESGLCGPYAGATNESASTIIAKVGVACGVSQKALLALLEKEQGLVTDTWPTDRQYRSATGYGCPDTADCDAQYYGFSNQVYMAALQFKRYAANPTGWNHVAGRTNYIRFHPDSTCGSSAVFIRNQATAGLYNYTPYQPNAAALANLYGTGDACSAYGNRNFWRIYSDWFGSPTGPSSLVRTADNATVYLVSGSVKYPVTSLSTLTALSPLGPVSFVSQAYLDRYTTLQPVGRVIRGPDGTIYFYDAGIKLPFTSCQLVVDYGGSCTSAGFVQLTAEQVGAFVTGPAMRSVLGTTEGSRYYVTQGTRREILDDRSQAEAGISGGYNVLTENAVAGLAFGPPIVRDSVLLTRRGGGYFFLSAGSKYAVDAGAAAASGLPARSSGTLRPQSLALIPDSGIPFRGVVTGSTDGTKSILSGTGRYRWTGGVGSGDAPKVPASQEFVESFGLLGDVTVGSAIKAADSATVYIVMSSQILPVGSWSALVALQNSTSPKIAVVPAAMISTLPKGPVALTAGSLVRTPGEATIYLVNGVTNKVPISNFVYTNEAGITSWTYTTQERLDAYPTAAGPLGFGIACGTENLVSAGGAVHRVDPTLASAFPVKYTALDEFTCRLLERGIDASAFIRTPDGSIYQLKDGQKLPITSMARFAELSGGSAWLSVSTAFAAQFPTGPRA</sequence>
<evidence type="ECO:0008006" key="4">
    <source>
        <dbReference type="Google" id="ProtNLM"/>
    </source>
</evidence>
<keyword evidence="1" id="KW-0732">Signal</keyword>
<dbReference type="AlphaFoldDB" id="A0A3M8ACI6"/>
<dbReference type="Proteomes" id="UP000275048">
    <property type="component" value="Unassembled WGS sequence"/>
</dbReference>
<keyword evidence="3" id="KW-1185">Reference proteome</keyword>
<accession>A0A3M8ACI6</accession>
<dbReference type="EMBL" id="RHHB01000021">
    <property type="protein sequence ID" value="RNB48205.1"/>
    <property type="molecule type" value="Genomic_DNA"/>
</dbReference>
<evidence type="ECO:0000313" key="2">
    <source>
        <dbReference type="EMBL" id="RNB48205.1"/>
    </source>
</evidence>
<feature type="signal peptide" evidence="1">
    <location>
        <begin position="1"/>
        <end position="31"/>
    </location>
</feature>
<reference evidence="2 3" key="1">
    <citation type="submission" date="2018-10" db="EMBL/GenBank/DDBJ databases">
        <title>Isolation, diversity and antibacterial activity of antinobacteria from the wheat rhizosphere soil.</title>
        <authorList>
            <person name="Sun T."/>
        </authorList>
    </citation>
    <scope>NUCLEOTIDE SEQUENCE [LARGE SCALE GENOMIC DNA]</scope>
    <source>
        <strain evidence="2 3">SJ-23</strain>
    </source>
</reference>
<dbReference type="OrthoDB" id="9764271at2"/>
<evidence type="ECO:0000313" key="3">
    <source>
        <dbReference type="Proteomes" id="UP000275048"/>
    </source>
</evidence>